<name>A0A923MSA1_9BURK</name>
<evidence type="ECO:0000313" key="2">
    <source>
        <dbReference type="EMBL" id="MBC5784006.1"/>
    </source>
</evidence>
<evidence type="ECO:0000256" key="1">
    <source>
        <dbReference type="SAM" id="SignalP"/>
    </source>
</evidence>
<feature type="signal peptide" evidence="1">
    <location>
        <begin position="1"/>
        <end position="20"/>
    </location>
</feature>
<protein>
    <submittedName>
        <fullName evidence="2">DUF3617 domain-containing protein</fullName>
    </submittedName>
</protein>
<reference evidence="2" key="1">
    <citation type="submission" date="2020-08" db="EMBL/GenBank/DDBJ databases">
        <title>Ramlibacter sp. USB13 16S ribosomal RNA gene genome sequencing and assembly.</title>
        <authorList>
            <person name="Kang M."/>
        </authorList>
    </citation>
    <scope>NUCLEOTIDE SEQUENCE</scope>
    <source>
        <strain evidence="2">USB13</strain>
    </source>
</reference>
<sequence length="179" mass="19445">MHKKLYAAAAVLALALPAGAQTMKPGLWEMNNKSSGGQMDQAMAELQKQMAQMSPEQRKQMQAAMAAQGVKMMPDAGGGMVVQMCLTKEQVERNDIPMENGCKTTRNERSGGKMRFAFTCSNPPSSGEGEASFTPESYTSRMTLKTVVDRKPETMTMEGSGKWLKADCGAVKPMPQARK</sequence>
<accession>A0A923MSA1</accession>
<dbReference type="Proteomes" id="UP000608513">
    <property type="component" value="Unassembled WGS sequence"/>
</dbReference>
<dbReference type="Pfam" id="PF12276">
    <property type="entry name" value="DUF3617"/>
    <property type="match status" value="1"/>
</dbReference>
<keyword evidence="3" id="KW-1185">Reference proteome</keyword>
<dbReference type="RefSeq" id="WP_187076751.1">
    <property type="nucleotide sequence ID" value="NZ_JACORT010000005.1"/>
</dbReference>
<dbReference type="EMBL" id="JACORT010000005">
    <property type="protein sequence ID" value="MBC5784006.1"/>
    <property type="molecule type" value="Genomic_DNA"/>
</dbReference>
<keyword evidence="1" id="KW-0732">Signal</keyword>
<evidence type="ECO:0000313" key="3">
    <source>
        <dbReference type="Proteomes" id="UP000608513"/>
    </source>
</evidence>
<dbReference type="InterPro" id="IPR022061">
    <property type="entry name" value="DUF3617"/>
</dbReference>
<dbReference type="AlphaFoldDB" id="A0A923MSA1"/>
<comment type="caution">
    <text evidence="2">The sequence shown here is derived from an EMBL/GenBank/DDBJ whole genome shotgun (WGS) entry which is preliminary data.</text>
</comment>
<organism evidence="2 3">
    <name type="scientific">Ramlibacter cellulosilyticus</name>
    <dbReference type="NCBI Taxonomy" id="2764187"/>
    <lineage>
        <taxon>Bacteria</taxon>
        <taxon>Pseudomonadati</taxon>
        <taxon>Pseudomonadota</taxon>
        <taxon>Betaproteobacteria</taxon>
        <taxon>Burkholderiales</taxon>
        <taxon>Comamonadaceae</taxon>
        <taxon>Ramlibacter</taxon>
    </lineage>
</organism>
<gene>
    <name evidence="2" type="ORF">H8N03_13730</name>
</gene>
<proteinExistence type="predicted"/>
<feature type="chain" id="PRO_5036927130" evidence="1">
    <location>
        <begin position="21"/>
        <end position="179"/>
    </location>
</feature>